<comment type="caution">
    <text evidence="1">The sequence shown here is derived from an EMBL/GenBank/DDBJ whole genome shotgun (WGS) entry which is preliminary data.</text>
</comment>
<dbReference type="EMBL" id="JACDUN010000001">
    <property type="protein sequence ID" value="MBA2858272.1"/>
    <property type="molecule type" value="Genomic_DNA"/>
</dbReference>
<accession>A0A7J9P4Z5</accession>
<organism evidence="1 2">
    <name type="scientific">Methanococcus maripaludis</name>
    <name type="common">Methanococcus deltae</name>
    <dbReference type="NCBI Taxonomy" id="39152"/>
    <lineage>
        <taxon>Archaea</taxon>
        <taxon>Methanobacteriati</taxon>
        <taxon>Methanobacteriota</taxon>
        <taxon>Methanomada group</taxon>
        <taxon>Methanococci</taxon>
        <taxon>Methanococcales</taxon>
        <taxon>Methanococcaceae</taxon>
        <taxon>Methanococcus</taxon>
    </lineage>
</organism>
<gene>
    <name evidence="1" type="ORF">HNP93_000973</name>
</gene>
<evidence type="ECO:0000313" key="2">
    <source>
        <dbReference type="Proteomes" id="UP000558015"/>
    </source>
</evidence>
<reference evidence="1 2" key="1">
    <citation type="submission" date="2020-07" db="EMBL/GenBank/DDBJ databases">
        <title>Genomic Encyclopedia of Type Strains, Phase IV (KMG-V): Genome sequencing to study the core and pangenomes of soil and plant-associated prokaryotes.</title>
        <authorList>
            <person name="Whitman W."/>
        </authorList>
    </citation>
    <scope>NUCLEOTIDE SEQUENCE [LARGE SCALE GENOMIC DNA]</scope>
    <source>
        <strain evidence="1 2">C12</strain>
    </source>
</reference>
<sequence length="43" mass="5063">MKNQSHREKVEKIFQSIVSGRNSANKEETLFKIVNLDNEHYTV</sequence>
<protein>
    <submittedName>
        <fullName evidence="1">Uncharacterized protein</fullName>
    </submittedName>
</protein>
<proteinExistence type="predicted"/>
<evidence type="ECO:0000313" key="1">
    <source>
        <dbReference type="EMBL" id="MBA2858272.1"/>
    </source>
</evidence>
<dbReference type="AlphaFoldDB" id="A0A7J9P4Z5"/>
<dbReference type="Proteomes" id="UP000558015">
    <property type="component" value="Unassembled WGS sequence"/>
</dbReference>
<name>A0A7J9P4Z5_METMI</name>
<dbReference type="RefSeq" id="WP_258558691.1">
    <property type="nucleotide sequence ID" value="NZ_JACDUN010000001.1"/>
</dbReference>